<dbReference type="Proteomes" id="UP000298781">
    <property type="component" value="Chromosome"/>
</dbReference>
<evidence type="ECO:0000313" key="2">
    <source>
        <dbReference type="EMBL" id="QCI68503.1"/>
    </source>
</evidence>
<dbReference type="OrthoDB" id="102964at2"/>
<gene>
    <name evidence="2" type="ORF">E8M01_32320</name>
</gene>
<feature type="chain" id="PRO_5020391431" evidence="1">
    <location>
        <begin position="24"/>
        <end position="146"/>
    </location>
</feature>
<feature type="signal peptide" evidence="1">
    <location>
        <begin position="1"/>
        <end position="23"/>
    </location>
</feature>
<dbReference type="KEGG" id="pstg:E8M01_32320"/>
<dbReference type="AlphaFoldDB" id="A0A4D7BD40"/>
<dbReference type="EMBL" id="CP039690">
    <property type="protein sequence ID" value="QCI68503.1"/>
    <property type="molecule type" value="Genomic_DNA"/>
</dbReference>
<accession>A0A4D7BD40</accession>
<keyword evidence="3" id="KW-1185">Reference proteome</keyword>
<protein>
    <submittedName>
        <fullName evidence="2">DUF1236 domain-containing protein</fullName>
    </submittedName>
</protein>
<evidence type="ECO:0000256" key="1">
    <source>
        <dbReference type="SAM" id="SignalP"/>
    </source>
</evidence>
<proteinExistence type="predicted"/>
<dbReference type="Pfam" id="PF06823">
    <property type="entry name" value="DUF1236"/>
    <property type="match status" value="1"/>
</dbReference>
<name>A0A4D7BD40_9HYPH</name>
<dbReference type="RefSeq" id="WP_136963922.1">
    <property type="nucleotide sequence ID" value="NZ_CP039690.1"/>
</dbReference>
<keyword evidence="1" id="KW-0732">Signal</keyword>
<organism evidence="2 3">
    <name type="scientific">Phreatobacter stygius</name>
    <dbReference type="NCBI Taxonomy" id="1940610"/>
    <lineage>
        <taxon>Bacteria</taxon>
        <taxon>Pseudomonadati</taxon>
        <taxon>Pseudomonadota</taxon>
        <taxon>Alphaproteobacteria</taxon>
        <taxon>Hyphomicrobiales</taxon>
        <taxon>Phreatobacteraceae</taxon>
        <taxon>Phreatobacter</taxon>
    </lineage>
</organism>
<dbReference type="InterPro" id="IPR009642">
    <property type="entry name" value="DUF1236"/>
</dbReference>
<sequence>MKRYSLAKMTVLSIVLAPGLALAQVVEPAPPPGVPPGVGAGAATGAVGGAIVGGPVGAAVGGVAGAVVGGIAEASRPQFRSYVVERRHPSYRYSSEVVVGAELPASGVTYYQVPRQFGEVEYRYTIVNDRTVLVDPRTRRIIQIVD</sequence>
<evidence type="ECO:0000313" key="3">
    <source>
        <dbReference type="Proteomes" id="UP000298781"/>
    </source>
</evidence>
<reference evidence="2 3" key="1">
    <citation type="submission" date="2019-04" db="EMBL/GenBank/DDBJ databases">
        <title>Phreatobacter aquaticus sp. nov.</title>
        <authorList>
            <person name="Choi A."/>
        </authorList>
    </citation>
    <scope>NUCLEOTIDE SEQUENCE [LARGE SCALE GENOMIC DNA]</scope>
    <source>
        <strain evidence="2 3">KCTC 52518</strain>
    </source>
</reference>